<reference evidence="3" key="1">
    <citation type="journal article" date="2017" name="Nat. Microbiol.">
        <title>Global analysis of biosynthetic gene clusters reveals vast potential of secondary metabolite production in Penicillium species.</title>
        <authorList>
            <person name="Nielsen J.C."/>
            <person name="Grijseels S."/>
            <person name="Prigent S."/>
            <person name="Ji B."/>
            <person name="Dainat J."/>
            <person name="Nielsen K.F."/>
            <person name="Frisvad J.C."/>
            <person name="Workman M."/>
            <person name="Nielsen J."/>
        </authorList>
    </citation>
    <scope>NUCLEOTIDE SEQUENCE [LARGE SCALE GENOMIC DNA]</scope>
    <source>
        <strain evidence="3">IBT 11843</strain>
    </source>
</reference>
<evidence type="ECO:0000313" key="2">
    <source>
        <dbReference type="EMBL" id="OQD74892.1"/>
    </source>
</evidence>
<sequence length="660" mass="74168">MTTTLQTRSTSWGSSFELAYASPSVTSNVLKSMGASRASLDRHNRKRQRPRALNDESGKLGNDGRRRRLNGSSDDEGRIAEDGFSNEDLRVGGPYLCAIPFESRPLPTTNPLHLLLQHKVGGDTLFRRINGIVRNRGIELLTAGPWDVAITLSWHKSKWHPEPQPIPTITILAKRYVVDEVWLNTAREIYSLLPENFRHVSVEIVDPQALRPPITLPVLKSDPMFNKWDSILSRILTDVKDKKDILFIGCYRRGRNVGSDNPVTVLMIVDVNSEKNWRGTRDVITRILSDMKLPLVAVEIVKDRRALHNDVDQETGFKEGLSHGRALAREPIAHRDNDTGSGTLGGFIELQGPSTGKWQCFALTCFHVIDPRDQDISDQGREAVRECRSSGFKPGAMSIAELSEARRWLTASHPSLRAKEEQITKLQAQIAEYKSFEHYEFGLMLKDNDLYDTELSQVKKTRWEKTHSDILGFESQIERIERFFRNSNNVLGYVSSASGYKLTGRRTLGGEQYYPTILDWALIKVDVEKRNPSNKFGDDLVMQHIASSRAFSRLDANDNVLEFRGYRSGLRKVKYNGLRVANVARGRATSEYSVVGIGNKAAAVHGDSGSLLYQPGTNEVLGMVIAGFENQQIVRFTRIDALVKDITEHTGATDIRILGE</sequence>
<organism evidence="2 3">
    <name type="scientific">Penicillium decumbens</name>
    <dbReference type="NCBI Taxonomy" id="69771"/>
    <lineage>
        <taxon>Eukaryota</taxon>
        <taxon>Fungi</taxon>
        <taxon>Dikarya</taxon>
        <taxon>Ascomycota</taxon>
        <taxon>Pezizomycotina</taxon>
        <taxon>Eurotiomycetes</taxon>
        <taxon>Eurotiomycetidae</taxon>
        <taxon>Eurotiales</taxon>
        <taxon>Aspergillaceae</taxon>
        <taxon>Penicillium</taxon>
    </lineage>
</organism>
<dbReference type="EMBL" id="MDYL01000009">
    <property type="protein sequence ID" value="OQD74892.1"/>
    <property type="molecule type" value="Genomic_DNA"/>
</dbReference>
<comment type="caution">
    <text evidence="2">The sequence shown here is derived from an EMBL/GenBank/DDBJ whole genome shotgun (WGS) entry which is preliminary data.</text>
</comment>
<proteinExistence type="predicted"/>
<dbReference type="STRING" id="69771.A0A1V6PE56"/>
<feature type="region of interest" description="Disordered" evidence="1">
    <location>
        <begin position="35"/>
        <end position="85"/>
    </location>
</feature>
<dbReference type="Proteomes" id="UP000191522">
    <property type="component" value="Unassembled WGS sequence"/>
</dbReference>
<evidence type="ECO:0000313" key="3">
    <source>
        <dbReference type="Proteomes" id="UP000191522"/>
    </source>
</evidence>
<dbReference type="AlphaFoldDB" id="A0A1V6PE56"/>
<protein>
    <submittedName>
        <fullName evidence="2">Uncharacterized protein</fullName>
    </submittedName>
</protein>
<keyword evidence="3" id="KW-1185">Reference proteome</keyword>
<feature type="compositionally biased region" description="Basic and acidic residues" evidence="1">
    <location>
        <begin position="52"/>
        <end position="64"/>
    </location>
</feature>
<accession>A0A1V6PE56</accession>
<name>A0A1V6PE56_PENDC</name>
<evidence type="ECO:0000256" key="1">
    <source>
        <dbReference type="SAM" id="MobiDB-lite"/>
    </source>
</evidence>
<gene>
    <name evidence="2" type="ORF">PENDEC_c009G06081</name>
</gene>
<dbReference type="OrthoDB" id="5424209at2759"/>
<dbReference type="OMA" id="CAHRTER"/>